<reference evidence="3 4" key="2">
    <citation type="submission" date="2019-01" db="EMBL/GenBank/DDBJ databases">
        <title>Tautonia sociabilis, a novel thermotolerant planctomycete of Isosphaeraceae family, isolated from a 4000 m deep subterranean habitat.</title>
        <authorList>
            <person name="Kovaleva O.L."/>
            <person name="Elcheninov A.G."/>
            <person name="Van Heerden E."/>
            <person name="Toshchakov S.V."/>
            <person name="Novikov A."/>
            <person name="Bonch-Osmolovskaya E.A."/>
            <person name="Kublanov I.V."/>
        </authorList>
    </citation>
    <scope>NUCLEOTIDE SEQUENCE [LARGE SCALE GENOMIC DNA]</scope>
    <source>
        <strain evidence="3 4">GM2012</strain>
    </source>
</reference>
<comment type="caution">
    <text evidence="3">The sequence shown here is derived from an EMBL/GenBank/DDBJ whole genome shotgun (WGS) entry which is preliminary data.</text>
</comment>
<organism evidence="3 4">
    <name type="scientific">Tautonia sociabilis</name>
    <dbReference type="NCBI Taxonomy" id="2080755"/>
    <lineage>
        <taxon>Bacteria</taxon>
        <taxon>Pseudomonadati</taxon>
        <taxon>Planctomycetota</taxon>
        <taxon>Planctomycetia</taxon>
        <taxon>Isosphaerales</taxon>
        <taxon>Isosphaeraceae</taxon>
        <taxon>Tautonia</taxon>
    </lineage>
</organism>
<dbReference type="Proteomes" id="UP000280296">
    <property type="component" value="Unassembled WGS sequence"/>
</dbReference>
<accession>A0A432MMR2</accession>
<proteinExistence type="predicted"/>
<evidence type="ECO:0000313" key="3">
    <source>
        <dbReference type="EMBL" id="RUL88712.1"/>
    </source>
</evidence>
<dbReference type="EMBL" id="RYZH01000008">
    <property type="protein sequence ID" value="RUL88712.1"/>
    <property type="molecule type" value="Genomic_DNA"/>
</dbReference>
<gene>
    <name evidence="3" type="ORF">TsocGM_06135</name>
</gene>
<feature type="region of interest" description="Disordered" evidence="1">
    <location>
        <begin position="25"/>
        <end position="82"/>
    </location>
</feature>
<protein>
    <submittedName>
        <fullName evidence="3">Uncharacterized protein</fullName>
    </submittedName>
</protein>
<name>A0A432MMR2_9BACT</name>
<dbReference type="RefSeq" id="WP_126724419.1">
    <property type="nucleotide sequence ID" value="NZ_RYZH01000008.1"/>
</dbReference>
<feature type="chain" id="PRO_5019382448" evidence="2">
    <location>
        <begin position="29"/>
        <end position="82"/>
    </location>
</feature>
<evidence type="ECO:0000256" key="2">
    <source>
        <dbReference type="SAM" id="SignalP"/>
    </source>
</evidence>
<evidence type="ECO:0000256" key="1">
    <source>
        <dbReference type="SAM" id="MobiDB-lite"/>
    </source>
</evidence>
<feature type="compositionally biased region" description="Gly residues" evidence="1">
    <location>
        <begin position="26"/>
        <end position="40"/>
    </location>
</feature>
<sequence length="82" mass="7966">MSRPDRIRSLPALSLPLMLVLVGPVAGCGGQNEDGSGTGGPPVAEPGQIAIPEVGTPAGSGEGGAAVDVPVTEEPENPGLTP</sequence>
<evidence type="ECO:0000313" key="4">
    <source>
        <dbReference type="Proteomes" id="UP000280296"/>
    </source>
</evidence>
<reference evidence="3 4" key="1">
    <citation type="submission" date="2018-12" db="EMBL/GenBank/DDBJ databases">
        <authorList>
            <person name="Toschakov S.V."/>
        </authorList>
    </citation>
    <scope>NUCLEOTIDE SEQUENCE [LARGE SCALE GENOMIC DNA]</scope>
    <source>
        <strain evidence="3 4">GM2012</strain>
    </source>
</reference>
<keyword evidence="4" id="KW-1185">Reference proteome</keyword>
<feature type="signal peptide" evidence="2">
    <location>
        <begin position="1"/>
        <end position="28"/>
    </location>
</feature>
<dbReference type="AlphaFoldDB" id="A0A432MMR2"/>
<keyword evidence="2" id="KW-0732">Signal</keyword>